<dbReference type="PANTHER" id="PTHR44218:SF15">
    <property type="entry name" value="PROTEIN SPA1-RELATED 2"/>
    <property type="match status" value="1"/>
</dbReference>
<feature type="region of interest" description="Disordered" evidence="10">
    <location>
        <begin position="1"/>
        <end position="45"/>
    </location>
</feature>
<evidence type="ECO:0000259" key="11">
    <source>
        <dbReference type="PROSITE" id="PS50011"/>
    </source>
</evidence>
<dbReference type="STRING" id="71139.A0A059CHQ1"/>
<evidence type="ECO:0000313" key="12">
    <source>
        <dbReference type="EMBL" id="KCW77425.1"/>
    </source>
</evidence>
<gene>
    <name evidence="12" type="ORF">EUGRSUZ_D01772</name>
</gene>
<dbReference type="Gramene" id="KCW77426">
    <property type="protein sequence ID" value="KCW77426"/>
    <property type="gene ID" value="EUGRSUZ_D01772"/>
</dbReference>
<dbReference type="InterPro" id="IPR019775">
    <property type="entry name" value="WD40_repeat_CS"/>
</dbReference>
<dbReference type="GO" id="GO:0009585">
    <property type="term" value="P:red, far-red light phototransduction"/>
    <property type="evidence" value="ECO:0007669"/>
    <property type="project" value="UniProtKB-KW"/>
</dbReference>
<dbReference type="InterPro" id="IPR036322">
    <property type="entry name" value="WD40_repeat_dom_sf"/>
</dbReference>
<evidence type="ECO:0000256" key="8">
    <source>
        <dbReference type="ARBA" id="ARBA00084091"/>
    </source>
</evidence>
<dbReference type="InterPro" id="IPR044630">
    <property type="entry name" value="SPA1/2/3/4"/>
</dbReference>
<keyword evidence="6" id="KW-0175">Coiled coil</keyword>
<dbReference type="Gene3D" id="1.10.510.10">
    <property type="entry name" value="Transferase(Phosphotransferase) domain 1"/>
    <property type="match status" value="1"/>
</dbReference>
<dbReference type="InterPro" id="IPR015943">
    <property type="entry name" value="WD40/YVTN_repeat-like_dom_sf"/>
</dbReference>
<keyword evidence="5" id="KW-0833">Ubl conjugation pathway</keyword>
<dbReference type="Gene3D" id="2.130.10.10">
    <property type="entry name" value="YVTN repeat-like/Quinoprotein amine dehydrogenase"/>
    <property type="match status" value="1"/>
</dbReference>
<evidence type="ECO:0000256" key="5">
    <source>
        <dbReference type="ARBA" id="ARBA00022786"/>
    </source>
</evidence>
<accession>A0A059CHQ1</accession>
<organism evidence="12">
    <name type="scientific">Eucalyptus grandis</name>
    <name type="common">Flooded gum</name>
    <dbReference type="NCBI Taxonomy" id="71139"/>
    <lineage>
        <taxon>Eukaryota</taxon>
        <taxon>Viridiplantae</taxon>
        <taxon>Streptophyta</taxon>
        <taxon>Embryophyta</taxon>
        <taxon>Tracheophyta</taxon>
        <taxon>Spermatophyta</taxon>
        <taxon>Magnoliopsida</taxon>
        <taxon>eudicotyledons</taxon>
        <taxon>Gunneridae</taxon>
        <taxon>Pentapetalae</taxon>
        <taxon>rosids</taxon>
        <taxon>malvids</taxon>
        <taxon>Myrtales</taxon>
        <taxon>Myrtaceae</taxon>
        <taxon>Myrtoideae</taxon>
        <taxon>Eucalypteae</taxon>
        <taxon>Eucalyptus</taxon>
    </lineage>
</organism>
<keyword evidence="3" id="KW-0808">Transferase</keyword>
<keyword evidence="4" id="KW-0677">Repeat</keyword>
<dbReference type="FunFam" id="2.130.10.10:FF:000090">
    <property type="entry name" value="E3 ubiquitin-protein ligase RFWD2 isoform X1"/>
    <property type="match status" value="1"/>
</dbReference>
<feature type="domain" description="Protein kinase" evidence="11">
    <location>
        <begin position="151"/>
        <end position="553"/>
    </location>
</feature>
<dbReference type="SMART" id="SM00320">
    <property type="entry name" value="WD40"/>
    <property type="match status" value="7"/>
</dbReference>
<dbReference type="OMA" id="MAGTHGF"/>
<dbReference type="PROSITE" id="PS50082">
    <property type="entry name" value="WD_REPEATS_2"/>
    <property type="match status" value="3"/>
</dbReference>
<protein>
    <recommendedName>
        <fullName evidence="11">Protein kinase domain-containing protein</fullName>
    </recommendedName>
</protein>
<keyword evidence="7" id="KW-0539">Nucleus</keyword>
<feature type="compositionally biased region" description="Acidic residues" evidence="10">
    <location>
        <begin position="1"/>
        <end position="10"/>
    </location>
</feature>
<dbReference type="AlphaFoldDB" id="A0A059CHQ1"/>
<feature type="region of interest" description="Disordered" evidence="10">
    <location>
        <begin position="688"/>
        <end position="707"/>
    </location>
</feature>
<dbReference type="PROSITE" id="PS50294">
    <property type="entry name" value="WD_REPEATS_REGION"/>
    <property type="match status" value="2"/>
</dbReference>
<evidence type="ECO:0000256" key="1">
    <source>
        <dbReference type="ARBA" id="ARBA00004123"/>
    </source>
</evidence>
<dbReference type="InterPro" id="IPR011009">
    <property type="entry name" value="Kinase-like_dom_sf"/>
</dbReference>
<name>A0A059CHQ1_EUCGR</name>
<evidence type="ECO:0000256" key="4">
    <source>
        <dbReference type="ARBA" id="ARBA00022737"/>
    </source>
</evidence>
<dbReference type="PANTHER" id="PTHR44218">
    <property type="entry name" value="PROTEIN SPA1-RELATED 2"/>
    <property type="match status" value="1"/>
</dbReference>
<feature type="compositionally biased region" description="Polar residues" evidence="10">
    <location>
        <begin position="30"/>
        <end position="42"/>
    </location>
</feature>
<dbReference type="GO" id="GO:0042802">
    <property type="term" value="F:identical protein binding"/>
    <property type="evidence" value="ECO:0007669"/>
    <property type="project" value="UniProtKB-ARBA"/>
</dbReference>
<keyword evidence="8" id="KW-0607">Phytochrome signaling pathway</keyword>
<dbReference type="Gramene" id="KCW77425">
    <property type="protein sequence ID" value="KCW77425"/>
    <property type="gene ID" value="EUGRSUZ_D01772"/>
</dbReference>
<dbReference type="OrthoDB" id="273771at2759"/>
<evidence type="ECO:0000256" key="7">
    <source>
        <dbReference type="ARBA" id="ARBA00023242"/>
    </source>
</evidence>
<dbReference type="EMBL" id="KK198756">
    <property type="protein sequence ID" value="KCW77426.1"/>
    <property type="molecule type" value="Genomic_DNA"/>
</dbReference>
<evidence type="ECO:0000256" key="3">
    <source>
        <dbReference type="ARBA" id="ARBA00022679"/>
    </source>
</evidence>
<dbReference type="FunCoup" id="A0A059CHQ1">
    <property type="interactions" value="1342"/>
</dbReference>
<dbReference type="eggNOG" id="KOG1033">
    <property type="taxonomic scope" value="Eukaryota"/>
</dbReference>
<dbReference type="InterPro" id="IPR000719">
    <property type="entry name" value="Prot_kinase_dom"/>
</dbReference>
<dbReference type="SUPFAM" id="SSF50978">
    <property type="entry name" value="WD40 repeat-like"/>
    <property type="match status" value="1"/>
</dbReference>
<dbReference type="GO" id="GO:0005524">
    <property type="term" value="F:ATP binding"/>
    <property type="evidence" value="ECO:0007669"/>
    <property type="project" value="InterPro"/>
</dbReference>
<reference evidence="12" key="1">
    <citation type="submission" date="2013-07" db="EMBL/GenBank/DDBJ databases">
        <title>The genome of Eucalyptus grandis.</title>
        <authorList>
            <person name="Schmutz J."/>
            <person name="Hayes R."/>
            <person name="Myburg A."/>
            <person name="Tuskan G."/>
            <person name="Grattapaglia D."/>
            <person name="Rokhsar D.S."/>
        </authorList>
    </citation>
    <scope>NUCLEOTIDE SEQUENCE</scope>
    <source>
        <tissue evidence="12">Leaf extractions</tissue>
    </source>
</reference>
<dbReference type="Pfam" id="PF00400">
    <property type="entry name" value="WD40"/>
    <property type="match status" value="2"/>
</dbReference>
<dbReference type="GO" id="GO:0009640">
    <property type="term" value="P:photomorphogenesis"/>
    <property type="evidence" value="ECO:0007669"/>
    <property type="project" value="InterPro"/>
</dbReference>
<evidence type="ECO:0000256" key="6">
    <source>
        <dbReference type="ARBA" id="ARBA00023054"/>
    </source>
</evidence>
<evidence type="ECO:0000256" key="9">
    <source>
        <dbReference type="PROSITE-ProRule" id="PRU00221"/>
    </source>
</evidence>
<dbReference type="GO" id="GO:0005634">
    <property type="term" value="C:nucleus"/>
    <property type="evidence" value="ECO:0007669"/>
    <property type="project" value="UniProtKB-SubCell"/>
</dbReference>
<evidence type="ECO:0000256" key="10">
    <source>
        <dbReference type="SAM" id="MobiDB-lite"/>
    </source>
</evidence>
<evidence type="ECO:0000256" key="2">
    <source>
        <dbReference type="ARBA" id="ARBA00022574"/>
    </source>
</evidence>
<dbReference type="EMBL" id="KK198756">
    <property type="protein sequence ID" value="KCW77425.1"/>
    <property type="molecule type" value="Genomic_DNA"/>
</dbReference>
<dbReference type="PROSITE" id="PS00678">
    <property type="entry name" value="WD_REPEATS_1"/>
    <property type="match status" value="2"/>
</dbReference>
<dbReference type="PROSITE" id="PS50011">
    <property type="entry name" value="PROTEIN_KINASE_DOM"/>
    <property type="match status" value="1"/>
</dbReference>
<dbReference type="KEGG" id="egr:104441680"/>
<dbReference type="GO" id="GO:0004672">
    <property type="term" value="F:protein kinase activity"/>
    <property type="evidence" value="ECO:0007669"/>
    <property type="project" value="InterPro"/>
</dbReference>
<feature type="repeat" description="WD" evidence="9">
    <location>
        <begin position="915"/>
        <end position="948"/>
    </location>
</feature>
<dbReference type="InterPro" id="IPR020472">
    <property type="entry name" value="WD40_PAC1"/>
</dbReference>
<feature type="repeat" description="WD" evidence="9">
    <location>
        <begin position="829"/>
        <end position="871"/>
    </location>
</feature>
<dbReference type="InterPro" id="IPR001680">
    <property type="entry name" value="WD40_rpt"/>
</dbReference>
<dbReference type="SUPFAM" id="SSF56112">
    <property type="entry name" value="Protein kinase-like (PK-like)"/>
    <property type="match status" value="1"/>
</dbReference>
<keyword evidence="2 9" id="KW-0853">WD repeat</keyword>
<feature type="repeat" description="WD" evidence="9">
    <location>
        <begin position="804"/>
        <end position="828"/>
    </location>
</feature>
<proteinExistence type="predicted"/>
<comment type="subcellular location">
    <subcellularLocation>
        <location evidence="1">Nucleus</location>
    </subcellularLocation>
</comment>
<dbReference type="PRINTS" id="PR00320">
    <property type="entry name" value="GPROTEINBRPT"/>
</dbReference>
<sequence length="1054" mass="116315">MDEGVDDEVTVLDAAKGGHLQSKESEYSCKTESGSLLESQEMVTPREAEYHETASDVLANILDGKDVSKSLSSLDPLDRPSVNPHSMDGDGGVVEELTVRNYNNLSSTTVGTSKSSGRMGTRINQWQHIYQTAGGSTNSSSHGYPVNREGTSIWEDIGGTSFSELLSHKLLRGDRNETMEQPPHSENKETLGGVLAHGGIRTKILSKSGFSEFFVKNTLKGKGLIFRGLPTESKSPNNVTVAGGSRMASDASLRSNPSSVVPSTHGTCGTKIVFSSDPDGVNLREWLSGAHRDVNKVERLNIFMQIVDLVDHSHSKGIALHDLRLSHFTLLPSNRVKYLGSSLGGEISGTFGNKHLPSNGNQIIEKRVLEHGLVRPYSSSAKKQKFNEGINNGWQWPQFHSRPHLKAEAVSGTEMSASDAQYSGYVCVAKKPSTEYGSQMSGDIPTLSAGAESLTAARYQLEEKWYKSPEEVDEGSSHTPSNIYCLGVFLFELLGRFDCEKARNAAMMDLRHRILPPSFLSENPKEAGFCLWLLHPDPSSRPTCREILESEVLSGLKEVCSEELSSSIEQDDAESELLLHFLITSKEHKQKCASKLIENISCLEADIEEIGRRRQAIGLADSFDSKDNKLYLKELSTPDVVPHLSPVINPVESRWMGNIGQLESAYFSMRSRMQLPEADAMRADNDVLKNHENWGPPNNNDERKDGSDQQGAFFDGLCKYARYSKFAVRGILRNGEFNSSANVICSLSFDRDEDYFAAAGISKKIKIFEFDALFNHSVDIHYPVIEMSNRSKLSCTCWNNYIRNYLASTDYDGVVKLWDANTGQGFAEFSEHEKRAWSVDFSPVYPTKLASGSDDCSVKLWSINEKNCLGTIRSIANVCCVQFSPHSTHLLAFGSADYKTYCYDLRNARTPWCVLVGHEKAVSYVKFLDSETIVTASTDNTLKLWDLNKTCSSGPSNKACSLTFSGHTNEKNFVGLSVANGYITCGSETNEVFTYYRSLPMPITSYKFGSIDPISGKETDDDNGQFVSSVCWRGKSDMVVAANSSGCIKVLQMV</sequence>